<comment type="pathway">
    <text evidence="9">Protein modification; lipoprotein biosynthesis (N-acyl transfer).</text>
</comment>
<gene>
    <name evidence="9 11" type="primary">lnt</name>
    <name evidence="11" type="ORF">WKW80_17885</name>
</gene>
<keyword evidence="3 9" id="KW-1003">Cell membrane</keyword>
<dbReference type="Proteomes" id="UP001363010">
    <property type="component" value="Unassembled WGS sequence"/>
</dbReference>
<feature type="domain" description="CN hydrolase" evidence="10">
    <location>
        <begin position="238"/>
        <end position="479"/>
    </location>
</feature>
<comment type="function">
    <text evidence="9">Catalyzes the phospholipid dependent N-acylation of the N-terminal cysteine of apolipoprotein, the last step in lipoprotein maturation.</text>
</comment>
<evidence type="ECO:0000256" key="5">
    <source>
        <dbReference type="ARBA" id="ARBA00022692"/>
    </source>
</evidence>
<evidence type="ECO:0000256" key="6">
    <source>
        <dbReference type="ARBA" id="ARBA00022989"/>
    </source>
</evidence>
<comment type="catalytic activity">
    <reaction evidence="9">
        <text>N-terminal S-1,2-diacyl-sn-glyceryl-L-cysteinyl-[lipoprotein] + a glycerophospholipid = N-acyl-S-1,2-diacyl-sn-glyceryl-L-cysteinyl-[lipoprotein] + a 2-acyl-sn-glycero-3-phospholipid + H(+)</text>
        <dbReference type="Rhea" id="RHEA:48228"/>
        <dbReference type="Rhea" id="RHEA-COMP:14681"/>
        <dbReference type="Rhea" id="RHEA-COMP:14684"/>
        <dbReference type="ChEBI" id="CHEBI:15378"/>
        <dbReference type="ChEBI" id="CHEBI:136912"/>
        <dbReference type="ChEBI" id="CHEBI:140656"/>
        <dbReference type="ChEBI" id="CHEBI:140657"/>
        <dbReference type="ChEBI" id="CHEBI:140660"/>
        <dbReference type="EC" id="2.3.1.269"/>
    </reaction>
</comment>
<evidence type="ECO:0000256" key="3">
    <source>
        <dbReference type="ARBA" id="ARBA00022475"/>
    </source>
</evidence>
<feature type="transmembrane region" description="Helical" evidence="9">
    <location>
        <begin position="126"/>
        <end position="146"/>
    </location>
</feature>
<feature type="transmembrane region" description="Helical" evidence="9">
    <location>
        <begin position="493"/>
        <end position="515"/>
    </location>
</feature>
<comment type="similarity">
    <text evidence="2 9">Belongs to the CN hydrolase family. Apolipoprotein N-acyltransferase subfamily.</text>
</comment>
<evidence type="ECO:0000313" key="11">
    <source>
        <dbReference type="EMBL" id="MEJ8823874.1"/>
    </source>
</evidence>
<dbReference type="InterPro" id="IPR003010">
    <property type="entry name" value="C-N_Hydrolase"/>
</dbReference>
<keyword evidence="7 9" id="KW-0472">Membrane</keyword>
<dbReference type="PANTHER" id="PTHR38686:SF1">
    <property type="entry name" value="APOLIPOPROTEIN N-ACYLTRANSFERASE"/>
    <property type="match status" value="1"/>
</dbReference>
<feature type="transmembrane region" description="Helical" evidence="9">
    <location>
        <begin position="200"/>
        <end position="220"/>
    </location>
</feature>
<keyword evidence="6 9" id="KW-1133">Transmembrane helix</keyword>
<comment type="caution">
    <text evidence="11">The sequence shown here is derived from an EMBL/GenBank/DDBJ whole genome shotgun (WGS) entry which is preliminary data.</text>
</comment>
<dbReference type="CDD" id="cd07571">
    <property type="entry name" value="ALP_N-acyl_transferase"/>
    <property type="match status" value="1"/>
</dbReference>
<dbReference type="EC" id="2.3.1.269" evidence="9"/>
<keyword evidence="5 9" id="KW-0812">Transmembrane</keyword>
<dbReference type="Pfam" id="PF00795">
    <property type="entry name" value="CN_hydrolase"/>
    <property type="match status" value="1"/>
</dbReference>
<reference evidence="11 12" key="1">
    <citation type="submission" date="2024-03" db="EMBL/GenBank/DDBJ databases">
        <title>Novel species of the genus Variovorax.</title>
        <authorList>
            <person name="Liu Q."/>
            <person name="Xin Y.-H."/>
        </authorList>
    </citation>
    <scope>NUCLEOTIDE SEQUENCE [LARGE SCALE GENOMIC DNA]</scope>
    <source>
        <strain evidence="11 12">KACC 18501</strain>
    </source>
</reference>
<feature type="transmembrane region" description="Helical" evidence="9">
    <location>
        <begin position="61"/>
        <end position="82"/>
    </location>
</feature>
<feature type="transmembrane region" description="Helical" evidence="9">
    <location>
        <begin position="29"/>
        <end position="49"/>
    </location>
</feature>
<protein>
    <recommendedName>
        <fullName evidence="9">Apolipoprotein N-acyltransferase</fullName>
        <shortName evidence="9">ALP N-acyltransferase</shortName>
        <ecNumber evidence="9">2.3.1.269</ecNumber>
    </recommendedName>
</protein>
<feature type="transmembrane region" description="Helical" evidence="9">
    <location>
        <begin position="94"/>
        <end position="119"/>
    </location>
</feature>
<evidence type="ECO:0000256" key="4">
    <source>
        <dbReference type="ARBA" id="ARBA00022679"/>
    </source>
</evidence>
<evidence type="ECO:0000313" key="12">
    <source>
        <dbReference type="Proteomes" id="UP001363010"/>
    </source>
</evidence>
<dbReference type="NCBIfam" id="TIGR00546">
    <property type="entry name" value="lnt"/>
    <property type="match status" value="1"/>
</dbReference>
<sequence length="519" mass="56172">MNTTLLRAFGFALAGGAQAASIAWPWGGRPLWWLQLLSLAALVRLLDGLRLHAASKSWRRSFGLGWAFSIAWLCGNFWWLFISMHTYGGMASPLAALAVFALAAALGLYYAAACAVYVAWRPVRPLWRPIFFAALWTLAELIRGYWFTGFPWGAGGYAHVDGPLAMFAPLIGVYGIGALAALVAAAMAQCMHLDYRLKRSWLAPTGVLVALGGLASLGAADVTAIATKPPPQLQVALLQGNIPQDQKFIPGGGIATALEWYGVQLRDATASLVVTPETALPLLPSQLPPGYLDAVAARYAGDAQAAIVGLPMGDRGGYTNTVLGFKSGQATTYRYDKHHLVPFGEFVPGMFRWFTEMLSIPLGDFGRGGLPQPPFEWRGQRIAPNICYEDLFGEEIGANFRDEATAPTILLNVSNIAWFGDSVAIDQHLAISRMRALEFQRPMVRATNTGATVVIDHHGVVTQSLPRLTRAVLVAMVEGRNGLTPYAGWVSRFGLVPIWIAAMLVIAITILSGVLRRRR</sequence>
<evidence type="ECO:0000256" key="7">
    <source>
        <dbReference type="ARBA" id="ARBA00023136"/>
    </source>
</evidence>
<comment type="subcellular location">
    <subcellularLocation>
        <location evidence="1 9">Cell membrane</location>
        <topology evidence="1 9">Multi-pass membrane protein</topology>
    </subcellularLocation>
</comment>
<keyword evidence="12" id="KW-1185">Reference proteome</keyword>
<keyword evidence="8 9" id="KW-0012">Acyltransferase</keyword>
<dbReference type="InterPro" id="IPR004563">
    <property type="entry name" value="Apolipo_AcylTrfase"/>
</dbReference>
<dbReference type="HAMAP" id="MF_01148">
    <property type="entry name" value="Lnt"/>
    <property type="match status" value="1"/>
</dbReference>
<dbReference type="GO" id="GO:0016746">
    <property type="term" value="F:acyltransferase activity"/>
    <property type="evidence" value="ECO:0007669"/>
    <property type="project" value="UniProtKB-KW"/>
</dbReference>
<dbReference type="PROSITE" id="PS50263">
    <property type="entry name" value="CN_HYDROLASE"/>
    <property type="match status" value="1"/>
</dbReference>
<proteinExistence type="inferred from homology"/>
<dbReference type="Pfam" id="PF20154">
    <property type="entry name" value="LNT_N"/>
    <property type="match status" value="1"/>
</dbReference>
<dbReference type="Gene3D" id="3.60.110.10">
    <property type="entry name" value="Carbon-nitrogen hydrolase"/>
    <property type="match status" value="1"/>
</dbReference>
<keyword evidence="4 9" id="KW-0808">Transferase</keyword>
<evidence type="ECO:0000256" key="8">
    <source>
        <dbReference type="ARBA" id="ARBA00023315"/>
    </source>
</evidence>
<dbReference type="PANTHER" id="PTHR38686">
    <property type="entry name" value="APOLIPOPROTEIN N-ACYLTRANSFERASE"/>
    <property type="match status" value="1"/>
</dbReference>
<evidence type="ECO:0000256" key="1">
    <source>
        <dbReference type="ARBA" id="ARBA00004651"/>
    </source>
</evidence>
<evidence type="ECO:0000256" key="9">
    <source>
        <dbReference type="HAMAP-Rule" id="MF_01148"/>
    </source>
</evidence>
<dbReference type="RefSeq" id="WP_340364909.1">
    <property type="nucleotide sequence ID" value="NZ_JBBKZV010000010.1"/>
</dbReference>
<dbReference type="EMBL" id="JBBKZV010000010">
    <property type="protein sequence ID" value="MEJ8823874.1"/>
    <property type="molecule type" value="Genomic_DNA"/>
</dbReference>
<dbReference type="SUPFAM" id="SSF56317">
    <property type="entry name" value="Carbon-nitrogen hydrolase"/>
    <property type="match status" value="1"/>
</dbReference>
<evidence type="ECO:0000256" key="2">
    <source>
        <dbReference type="ARBA" id="ARBA00010065"/>
    </source>
</evidence>
<feature type="transmembrane region" description="Helical" evidence="9">
    <location>
        <begin position="166"/>
        <end position="188"/>
    </location>
</feature>
<name>A0ABU8W1E7_9BURK</name>
<dbReference type="InterPro" id="IPR036526">
    <property type="entry name" value="C-N_Hydrolase_sf"/>
</dbReference>
<organism evidence="11 12">
    <name type="scientific">Variovorax humicola</name>
    <dbReference type="NCBI Taxonomy" id="1769758"/>
    <lineage>
        <taxon>Bacteria</taxon>
        <taxon>Pseudomonadati</taxon>
        <taxon>Pseudomonadota</taxon>
        <taxon>Betaproteobacteria</taxon>
        <taxon>Burkholderiales</taxon>
        <taxon>Comamonadaceae</taxon>
        <taxon>Variovorax</taxon>
    </lineage>
</organism>
<dbReference type="InterPro" id="IPR045378">
    <property type="entry name" value="LNT_N"/>
</dbReference>
<evidence type="ECO:0000259" key="10">
    <source>
        <dbReference type="PROSITE" id="PS50263"/>
    </source>
</evidence>
<accession>A0ABU8W1E7</accession>